<dbReference type="EMBL" id="CM043041">
    <property type="protein sequence ID" value="KAI4571619.1"/>
    <property type="molecule type" value="Genomic_DNA"/>
</dbReference>
<evidence type="ECO:0000313" key="1">
    <source>
        <dbReference type="EMBL" id="KAI4571619.1"/>
    </source>
</evidence>
<comment type="caution">
    <text evidence="1">The sequence shown here is derived from an EMBL/GenBank/DDBJ whole genome shotgun (WGS) entry which is preliminary data.</text>
</comment>
<proteinExistence type="predicted"/>
<reference evidence="1" key="1">
    <citation type="submission" date="2022-03" db="EMBL/GenBank/DDBJ databases">
        <title>Genomic analyses of argali, domestic sheep and their hybrids provide insights into chromosomal evolution, heterosis and genetic basis of agronomic traits.</title>
        <authorList>
            <person name="Li M."/>
        </authorList>
    </citation>
    <scope>NUCLEOTIDE SEQUENCE</scope>
    <source>
        <strain evidence="1">F1 hybrid</strain>
    </source>
</reference>
<sequence>MMKGALLVLALLVTRELTFKTTEAEACPVFYGGVAALLLGSKTLLNSTLDLVDTTDEEKAAFGKAQDCFNEAGFDAKLKIVELVIDIALTQSPICTSVVSVPTSQNFQCDVLVAEAPVEASRTSPGCALLTLVISSPPWCGWWLFLPPDACAWAVMEPSSPWCLMAAPSPVVNLWAEVLAGDGAESLRASVTFSENCSGYEVSSVVNALIGFNSSLLSMVT</sequence>
<organism evidence="1 2">
    <name type="scientific">Ovis ammon polii x Ovis aries</name>
    <dbReference type="NCBI Taxonomy" id="2918886"/>
    <lineage>
        <taxon>Eukaryota</taxon>
        <taxon>Metazoa</taxon>
        <taxon>Chordata</taxon>
        <taxon>Craniata</taxon>
        <taxon>Vertebrata</taxon>
        <taxon>Euteleostomi</taxon>
        <taxon>Mammalia</taxon>
        <taxon>Eutheria</taxon>
        <taxon>Laurasiatheria</taxon>
        <taxon>Artiodactyla</taxon>
        <taxon>Ruminantia</taxon>
        <taxon>Pecora</taxon>
        <taxon>Bovidae</taxon>
        <taxon>Caprinae</taxon>
        <taxon>Ovis</taxon>
    </lineage>
</organism>
<name>A0ACB9UJQ5_9CETA</name>
<gene>
    <name evidence="1" type="ORF">MJG53_013725</name>
</gene>
<keyword evidence="2" id="KW-1185">Reference proteome</keyword>
<accession>A0ACB9UJQ5</accession>
<protein>
    <submittedName>
        <fullName evidence="1">Uncharacterized protein</fullName>
    </submittedName>
</protein>
<dbReference type="Proteomes" id="UP001057279">
    <property type="component" value="Linkage Group LG16"/>
</dbReference>
<evidence type="ECO:0000313" key="2">
    <source>
        <dbReference type="Proteomes" id="UP001057279"/>
    </source>
</evidence>